<proteinExistence type="predicted"/>
<evidence type="ECO:0000256" key="1">
    <source>
        <dbReference type="SAM" id="MobiDB-lite"/>
    </source>
</evidence>
<feature type="non-terminal residue" evidence="2">
    <location>
        <position position="215"/>
    </location>
</feature>
<name>A0A3L8RWM1_CHLGU</name>
<evidence type="ECO:0000313" key="3">
    <source>
        <dbReference type="Proteomes" id="UP000276834"/>
    </source>
</evidence>
<feature type="region of interest" description="Disordered" evidence="1">
    <location>
        <begin position="117"/>
        <end position="154"/>
    </location>
</feature>
<feature type="compositionally biased region" description="Low complexity" evidence="1">
    <location>
        <begin position="120"/>
        <end position="154"/>
    </location>
</feature>
<sequence length="215" mass="22314">RRQRGAGLRRAEPGGEWGRAEPGGQRRAEVAAAASAVPGAEKWAGQRARGCGSARPGRAAVAEGARGFLSEGRSRARPASVLPVPLPRAEPGAAALSLSITAAGSYRQCEIAVRSPASITRTARGAPRAPGRPRGASATAPQRGRRGPGPAAGAATVQPLLCCRTHRLDPTEWTNSGLLQKASQNVVSSCSEPSCPFPWMVLCVTATCHRSHFPF</sequence>
<evidence type="ECO:0000313" key="2">
    <source>
        <dbReference type="EMBL" id="RLV89175.1"/>
    </source>
</evidence>
<dbReference type="EMBL" id="QUSF01000156">
    <property type="protein sequence ID" value="RLV89175.1"/>
    <property type="molecule type" value="Genomic_DNA"/>
</dbReference>
<organism evidence="2 3">
    <name type="scientific">Chloebia gouldiae</name>
    <name type="common">Gouldian finch</name>
    <name type="synonym">Erythrura gouldiae</name>
    <dbReference type="NCBI Taxonomy" id="44316"/>
    <lineage>
        <taxon>Eukaryota</taxon>
        <taxon>Metazoa</taxon>
        <taxon>Chordata</taxon>
        <taxon>Craniata</taxon>
        <taxon>Vertebrata</taxon>
        <taxon>Euteleostomi</taxon>
        <taxon>Archelosauria</taxon>
        <taxon>Archosauria</taxon>
        <taxon>Dinosauria</taxon>
        <taxon>Saurischia</taxon>
        <taxon>Theropoda</taxon>
        <taxon>Coelurosauria</taxon>
        <taxon>Aves</taxon>
        <taxon>Neognathae</taxon>
        <taxon>Neoaves</taxon>
        <taxon>Telluraves</taxon>
        <taxon>Australaves</taxon>
        <taxon>Passeriformes</taxon>
        <taxon>Passeroidea</taxon>
        <taxon>Passeridae</taxon>
        <taxon>Chloebia</taxon>
    </lineage>
</organism>
<gene>
    <name evidence="2" type="ORF">DV515_00015022</name>
</gene>
<protein>
    <submittedName>
        <fullName evidence="2">Uncharacterized protein</fullName>
    </submittedName>
</protein>
<dbReference type="AlphaFoldDB" id="A0A3L8RWM1"/>
<feature type="non-terminal residue" evidence="2">
    <location>
        <position position="1"/>
    </location>
</feature>
<feature type="region of interest" description="Disordered" evidence="1">
    <location>
        <begin position="1"/>
        <end position="77"/>
    </location>
</feature>
<keyword evidence="3" id="KW-1185">Reference proteome</keyword>
<accession>A0A3L8RWM1</accession>
<feature type="compositionally biased region" description="Low complexity" evidence="1">
    <location>
        <begin position="30"/>
        <end position="41"/>
    </location>
</feature>
<dbReference type="Proteomes" id="UP000276834">
    <property type="component" value="Unassembled WGS sequence"/>
</dbReference>
<comment type="caution">
    <text evidence="2">The sequence shown here is derived from an EMBL/GenBank/DDBJ whole genome shotgun (WGS) entry which is preliminary data.</text>
</comment>
<reference evidence="2 3" key="1">
    <citation type="journal article" date="2018" name="Proc. R. Soc. B">
        <title>A non-coding region near Follistatin controls head colour polymorphism in the Gouldian finch.</title>
        <authorList>
            <person name="Toomey M.B."/>
            <person name="Marques C.I."/>
            <person name="Andrade P."/>
            <person name="Araujo P.M."/>
            <person name="Sabatino S."/>
            <person name="Gazda M.A."/>
            <person name="Afonso S."/>
            <person name="Lopes R.J."/>
            <person name="Corbo J.C."/>
            <person name="Carneiro M."/>
        </authorList>
    </citation>
    <scope>NUCLEOTIDE SEQUENCE [LARGE SCALE GENOMIC DNA]</scope>
    <source>
        <strain evidence="2">Red01</strain>
        <tissue evidence="2">Muscle</tissue>
    </source>
</reference>